<dbReference type="InterPro" id="IPR019076">
    <property type="entry name" value="Spore_lipoprot_YhcN/YlaJ-like"/>
</dbReference>
<evidence type="ECO:0000313" key="3">
    <source>
        <dbReference type="Proteomes" id="UP000308230"/>
    </source>
</evidence>
<accession>A0A5R9F936</accession>
<feature type="compositionally biased region" description="Basic and acidic residues" evidence="1">
    <location>
        <begin position="215"/>
        <end position="224"/>
    </location>
</feature>
<dbReference type="OrthoDB" id="2691390at2"/>
<evidence type="ECO:0000256" key="1">
    <source>
        <dbReference type="SAM" id="MobiDB-lite"/>
    </source>
</evidence>
<evidence type="ECO:0000313" key="2">
    <source>
        <dbReference type="EMBL" id="TLS38826.1"/>
    </source>
</evidence>
<sequence length="260" mass="29507">MKLKAEILYLYGGEIMKKTPVLLGMSMFLGLAGCWQGDNADHPMDHTDMHPINSEPNEYGINNNDALEKELHGDFGYVRSVRNTNNDNTPVPKMDVAYLNRDRMADMISKLSLMNPHVNDSAVLVTDEEVLIGYKHNSDNRNETADQVKKSALSVVPRYYHVYVSDENDIIPQIERYSKASTVQDGIDEQINALIKTMKKSPQGRKISNGENENGEMKGDEKWYNGETMNDEMKGSKDKMDQEINESRKGTPKDENDIRD</sequence>
<reference evidence="2 3" key="1">
    <citation type="submission" date="2019-04" db="EMBL/GenBank/DDBJ databases">
        <title>Bacillus caeni sp. nov., a bacterium isolated from mangrove sediment.</title>
        <authorList>
            <person name="Huang H."/>
            <person name="Mo K."/>
            <person name="Hu Y."/>
        </authorList>
    </citation>
    <scope>NUCLEOTIDE SEQUENCE [LARGE SCALE GENOMIC DNA]</scope>
    <source>
        <strain evidence="2 3">HB172195</strain>
    </source>
</reference>
<dbReference type="Proteomes" id="UP000308230">
    <property type="component" value="Unassembled WGS sequence"/>
</dbReference>
<feature type="region of interest" description="Disordered" evidence="1">
    <location>
        <begin position="199"/>
        <end position="260"/>
    </location>
</feature>
<name>A0A5R9F936_9BACL</name>
<proteinExistence type="predicted"/>
<gene>
    <name evidence="2" type="ORF">FCL54_00475</name>
</gene>
<dbReference type="Pfam" id="PF09580">
    <property type="entry name" value="Spore_YhcN_YlaJ"/>
    <property type="match status" value="1"/>
</dbReference>
<feature type="compositionally biased region" description="Basic and acidic residues" evidence="1">
    <location>
        <begin position="231"/>
        <end position="260"/>
    </location>
</feature>
<dbReference type="EMBL" id="SWLG01000001">
    <property type="protein sequence ID" value="TLS38826.1"/>
    <property type="molecule type" value="Genomic_DNA"/>
</dbReference>
<protein>
    <submittedName>
        <fullName evidence="2">Sporulation protein</fullName>
    </submittedName>
</protein>
<keyword evidence="3" id="KW-1185">Reference proteome</keyword>
<dbReference type="AlphaFoldDB" id="A0A5R9F936"/>
<organism evidence="2 3">
    <name type="scientific">Exobacillus caeni</name>
    <dbReference type="NCBI Taxonomy" id="2574798"/>
    <lineage>
        <taxon>Bacteria</taxon>
        <taxon>Bacillati</taxon>
        <taxon>Bacillota</taxon>
        <taxon>Bacilli</taxon>
        <taxon>Bacillales</taxon>
        <taxon>Guptibacillaceae</taxon>
        <taxon>Exobacillus</taxon>
    </lineage>
</organism>
<comment type="caution">
    <text evidence="2">The sequence shown here is derived from an EMBL/GenBank/DDBJ whole genome shotgun (WGS) entry which is preliminary data.</text>
</comment>
<dbReference type="PROSITE" id="PS51257">
    <property type="entry name" value="PROKAR_LIPOPROTEIN"/>
    <property type="match status" value="1"/>
</dbReference>